<evidence type="ECO:0000313" key="3">
    <source>
        <dbReference type="Proteomes" id="UP000087766"/>
    </source>
</evidence>
<dbReference type="InterPro" id="IPR005513">
    <property type="entry name" value="LEA_1"/>
</dbReference>
<reference evidence="4" key="2">
    <citation type="submission" date="2025-08" db="UniProtKB">
        <authorList>
            <consortium name="RefSeq"/>
        </authorList>
    </citation>
    <scope>IDENTIFICATION</scope>
    <source>
        <tissue evidence="4">Leaf</tissue>
    </source>
</reference>
<proteinExistence type="inferred from homology"/>
<dbReference type="RefSeq" id="XP_014513082.1">
    <property type="nucleotide sequence ID" value="XM_014657596.2"/>
</dbReference>
<dbReference type="Gramene" id="Vradi08g01880.1">
    <property type="protein sequence ID" value="Vradi08g01880.1"/>
    <property type="gene ID" value="Vradi08g01880"/>
</dbReference>
<dbReference type="AlphaFoldDB" id="A0A1S3V4G7"/>
<feature type="region of interest" description="Disordered" evidence="2">
    <location>
        <begin position="21"/>
        <end position="207"/>
    </location>
</feature>
<dbReference type="KEGG" id="vra:106771599"/>
<dbReference type="Pfam" id="PF03760">
    <property type="entry name" value="LEA_1"/>
    <property type="match status" value="1"/>
</dbReference>
<gene>
    <name evidence="4" type="primary">LOC106771599</name>
</gene>
<evidence type="ECO:0000256" key="1">
    <source>
        <dbReference type="ARBA" id="ARBA00010975"/>
    </source>
</evidence>
<dbReference type="PANTHER" id="PTHR33493">
    <property type="entry name" value="LATE EMBRYOGENESIS ABUNDANT PROTEIN 6-RELATED"/>
    <property type="match status" value="1"/>
</dbReference>
<dbReference type="PANTHER" id="PTHR33493:SF2">
    <property type="entry name" value="LATE EMBRYOGENESIS ABUNDANT PROTEIN 46"/>
    <property type="match status" value="1"/>
</dbReference>
<evidence type="ECO:0000313" key="4">
    <source>
        <dbReference type="RefSeq" id="XP_014513082.1"/>
    </source>
</evidence>
<comment type="similarity">
    <text evidence="1">Belongs to the LEA type 1 family.</text>
</comment>
<organism evidence="3 4">
    <name type="scientific">Vigna radiata var. radiata</name>
    <name type="common">Mung bean</name>
    <name type="synonym">Phaseolus aureus</name>
    <dbReference type="NCBI Taxonomy" id="3916"/>
    <lineage>
        <taxon>Eukaryota</taxon>
        <taxon>Viridiplantae</taxon>
        <taxon>Streptophyta</taxon>
        <taxon>Embryophyta</taxon>
        <taxon>Tracheophyta</taxon>
        <taxon>Spermatophyta</taxon>
        <taxon>Magnoliopsida</taxon>
        <taxon>eudicotyledons</taxon>
        <taxon>Gunneridae</taxon>
        <taxon>Pentapetalae</taxon>
        <taxon>rosids</taxon>
        <taxon>fabids</taxon>
        <taxon>Fabales</taxon>
        <taxon>Fabaceae</taxon>
        <taxon>Papilionoideae</taxon>
        <taxon>50 kb inversion clade</taxon>
        <taxon>NPAAA clade</taxon>
        <taxon>indigoferoid/millettioid clade</taxon>
        <taxon>Phaseoleae</taxon>
        <taxon>Vigna</taxon>
    </lineage>
</organism>
<evidence type="ECO:0000256" key="2">
    <source>
        <dbReference type="SAM" id="MobiDB-lite"/>
    </source>
</evidence>
<dbReference type="STRING" id="3916.A0A1S3V4G7"/>
<accession>A0A1S3V4G7</accession>
<feature type="compositionally biased region" description="Polar residues" evidence="2">
    <location>
        <begin position="145"/>
        <end position="155"/>
    </location>
</feature>
<name>A0A1S3V4G7_VIGRR</name>
<dbReference type="GO" id="GO:0009793">
    <property type="term" value="P:embryo development ending in seed dormancy"/>
    <property type="evidence" value="ECO:0007669"/>
    <property type="project" value="InterPro"/>
</dbReference>
<dbReference type="OrthoDB" id="758082at2759"/>
<dbReference type="Proteomes" id="UP000087766">
    <property type="component" value="Chromosome 8"/>
</dbReference>
<feature type="compositionally biased region" description="Basic and acidic residues" evidence="2">
    <location>
        <begin position="25"/>
        <end position="68"/>
    </location>
</feature>
<protein>
    <submittedName>
        <fullName evidence="4">18 kDa seed maturation protein</fullName>
    </submittedName>
</protein>
<feature type="compositionally biased region" description="Low complexity" evidence="2">
    <location>
        <begin position="181"/>
        <end position="192"/>
    </location>
</feature>
<dbReference type="GeneID" id="106771599"/>
<sequence>MQAAKKAVESVKETAANIGASAKSGLEKTKATLQEKSEKISAQDEREKEMATKKKQEKINQAETEKCQARQHNAAAKESAIAGQAHGPRTETTEPSSGPDDATYTGPGSEPSAFTTTGPGPDAIPLSTGSELGLGAESAMYPTSEFGQMGSNQATGMLGPDNRYVLDHGPEAGHGSVPPMDTNTVVDTTTQTSIGGGSVPTSGPTFS</sequence>
<keyword evidence="3" id="KW-1185">Reference proteome</keyword>
<reference evidence="3" key="1">
    <citation type="journal article" date="2014" name="Nat. Commun.">
        <title>Genome sequence of mungbean and insights into evolution within Vigna species.</title>
        <authorList>
            <person name="Kang Y.J."/>
            <person name="Kim S.K."/>
            <person name="Kim M.Y."/>
            <person name="Lestari P."/>
            <person name="Kim K.H."/>
            <person name="Ha B.K."/>
            <person name="Jun T.H."/>
            <person name="Hwang W.J."/>
            <person name="Lee T."/>
            <person name="Lee J."/>
            <person name="Shim S."/>
            <person name="Yoon M.Y."/>
            <person name="Jang Y.E."/>
            <person name="Han K.S."/>
            <person name="Taeprayoon P."/>
            <person name="Yoon N."/>
            <person name="Somta P."/>
            <person name="Tanya P."/>
            <person name="Kim K.S."/>
            <person name="Gwag J.G."/>
            <person name="Moon J.K."/>
            <person name="Lee Y.H."/>
            <person name="Park B.S."/>
            <person name="Bombarely A."/>
            <person name="Doyle J.J."/>
            <person name="Jackson S.A."/>
            <person name="Schafleitner R."/>
            <person name="Srinives P."/>
            <person name="Varshney R.K."/>
            <person name="Lee S.H."/>
        </authorList>
    </citation>
    <scope>NUCLEOTIDE SEQUENCE [LARGE SCALE GENOMIC DNA]</scope>
    <source>
        <strain evidence="3">cv. VC1973A</strain>
    </source>
</reference>